<evidence type="ECO:0000256" key="2">
    <source>
        <dbReference type="ARBA" id="ARBA00022801"/>
    </source>
</evidence>
<sequence>MSRDYRDQLRALAKGNPPAEDAGIFGASLSPKHAQIVIIPVPFEATTSYGGGTSKAPKQIEGVSHQLDLYDRFYENPFLAGIAYLDEGQEFVAINREAKDIAQKVIHDWESGVMPKQDDLDRVNNMSASVNGLVYRKASQLLENDQVPVVLGGDHSVPLGLIKALGEHHGDFGVLHIDAHHDLRVAYEGFQYSHASIMYNVLEEVPQVSKIKSIGIRDFSLDEKTMASQSSRVDTLYDSDLQEQRFKGASFHHIIDEFLKDLPSRVYVSFDIDGLDPSCCPHTGTPVPGGLSFAEASYILELLVESKREVIGFDLSEVSPGEDEWDANVGSRILYKLCGAVAKSLRLKPLVDID</sequence>
<dbReference type="RefSeq" id="WP_132320876.1">
    <property type="nucleotide sequence ID" value="NZ_FWZT01000010.1"/>
</dbReference>
<keyword evidence="3" id="KW-0464">Manganese</keyword>
<feature type="binding site" evidence="3">
    <location>
        <position position="273"/>
    </location>
    <ligand>
        <name>Mn(2+)</name>
        <dbReference type="ChEBI" id="CHEBI:29035"/>
        <label>1</label>
    </ligand>
</feature>
<dbReference type="GO" id="GO:0046872">
    <property type="term" value="F:metal ion binding"/>
    <property type="evidence" value="ECO:0007669"/>
    <property type="project" value="UniProtKB-KW"/>
</dbReference>
<dbReference type="PANTHER" id="PTHR11358:SF26">
    <property type="entry name" value="GUANIDINO ACID HYDROLASE, MITOCHONDRIAL"/>
    <property type="match status" value="1"/>
</dbReference>
<evidence type="ECO:0000256" key="4">
    <source>
        <dbReference type="PROSITE-ProRule" id="PRU00742"/>
    </source>
</evidence>
<dbReference type="GO" id="GO:0008783">
    <property type="term" value="F:agmatinase activity"/>
    <property type="evidence" value="ECO:0007669"/>
    <property type="project" value="TreeGrafter"/>
</dbReference>
<feature type="binding site" evidence="3">
    <location>
        <position position="155"/>
    </location>
    <ligand>
        <name>Mn(2+)</name>
        <dbReference type="ChEBI" id="CHEBI:29035"/>
        <label>1</label>
    </ligand>
</feature>
<accession>A0A1Y6BXG9</accession>
<dbReference type="PIRSF" id="PIRSF036979">
    <property type="entry name" value="Arginase"/>
    <property type="match status" value="1"/>
</dbReference>
<dbReference type="GO" id="GO:0033389">
    <property type="term" value="P:putrescine biosynthetic process from arginine, via agmatine"/>
    <property type="evidence" value="ECO:0007669"/>
    <property type="project" value="TreeGrafter"/>
</dbReference>
<feature type="binding site" evidence="3">
    <location>
        <position position="182"/>
    </location>
    <ligand>
        <name>Mn(2+)</name>
        <dbReference type="ChEBI" id="CHEBI:29035"/>
        <label>1</label>
    </ligand>
</feature>
<dbReference type="InterPro" id="IPR006035">
    <property type="entry name" value="Ureohydrolase"/>
</dbReference>
<dbReference type="PROSITE" id="PS51409">
    <property type="entry name" value="ARGINASE_2"/>
    <property type="match status" value="1"/>
</dbReference>
<evidence type="ECO:0000256" key="3">
    <source>
        <dbReference type="PIRSR" id="PIRSR036979-1"/>
    </source>
</evidence>
<dbReference type="CDD" id="cd11593">
    <property type="entry name" value="Agmatinase-like_2"/>
    <property type="match status" value="1"/>
</dbReference>
<gene>
    <name evidence="5" type="ORF">SAMN06296036_110123</name>
</gene>
<dbReference type="InterPro" id="IPR023696">
    <property type="entry name" value="Ureohydrolase_dom_sf"/>
</dbReference>
<protein>
    <submittedName>
        <fullName evidence="5">Agmatinase</fullName>
    </submittedName>
</protein>
<dbReference type="EMBL" id="FWZT01000010">
    <property type="protein sequence ID" value="SMF34035.1"/>
    <property type="molecule type" value="Genomic_DNA"/>
</dbReference>
<dbReference type="Pfam" id="PF00491">
    <property type="entry name" value="Arginase"/>
    <property type="match status" value="1"/>
</dbReference>
<comment type="similarity">
    <text evidence="4">Belongs to the arginase family.</text>
</comment>
<name>A0A1Y6BXG9_9BACT</name>
<dbReference type="Proteomes" id="UP000192907">
    <property type="component" value="Unassembled WGS sequence"/>
</dbReference>
<comment type="cofactor">
    <cofactor evidence="3">
        <name>Mn(2+)</name>
        <dbReference type="ChEBI" id="CHEBI:29035"/>
    </cofactor>
    <text evidence="3">Binds 2 manganese ions per subunit.</text>
</comment>
<dbReference type="Gene3D" id="3.40.800.10">
    <property type="entry name" value="Ureohydrolase domain"/>
    <property type="match status" value="1"/>
</dbReference>
<reference evidence="6" key="1">
    <citation type="submission" date="2017-04" db="EMBL/GenBank/DDBJ databases">
        <authorList>
            <person name="Varghese N."/>
            <person name="Submissions S."/>
        </authorList>
    </citation>
    <scope>NUCLEOTIDE SEQUENCE [LARGE SCALE GENOMIC DNA]</scope>
    <source>
        <strain evidence="6">RKEM611</strain>
    </source>
</reference>
<dbReference type="SUPFAM" id="SSF52768">
    <property type="entry name" value="Arginase/deacetylase"/>
    <property type="match status" value="1"/>
</dbReference>
<feature type="binding site" evidence="3">
    <location>
        <position position="178"/>
    </location>
    <ligand>
        <name>Mn(2+)</name>
        <dbReference type="ChEBI" id="CHEBI:29035"/>
        <label>1</label>
    </ligand>
</feature>
<evidence type="ECO:0000256" key="1">
    <source>
        <dbReference type="ARBA" id="ARBA00022723"/>
    </source>
</evidence>
<organism evidence="5 6">
    <name type="scientific">Pseudobacteriovorax antillogorgiicola</name>
    <dbReference type="NCBI Taxonomy" id="1513793"/>
    <lineage>
        <taxon>Bacteria</taxon>
        <taxon>Pseudomonadati</taxon>
        <taxon>Bdellovibrionota</taxon>
        <taxon>Oligoflexia</taxon>
        <taxon>Oligoflexales</taxon>
        <taxon>Pseudobacteriovoracaceae</taxon>
        <taxon>Pseudobacteriovorax</taxon>
    </lineage>
</organism>
<proteinExistence type="inferred from homology"/>
<feature type="binding site" evidence="3">
    <location>
        <position position="271"/>
    </location>
    <ligand>
        <name>Mn(2+)</name>
        <dbReference type="ChEBI" id="CHEBI:29035"/>
        <label>1</label>
    </ligand>
</feature>
<dbReference type="PANTHER" id="PTHR11358">
    <property type="entry name" value="ARGINASE/AGMATINASE"/>
    <property type="match status" value="1"/>
</dbReference>
<evidence type="ECO:0000313" key="6">
    <source>
        <dbReference type="Proteomes" id="UP000192907"/>
    </source>
</evidence>
<dbReference type="PRINTS" id="PR00116">
    <property type="entry name" value="ARGINASE"/>
</dbReference>
<dbReference type="OrthoDB" id="5289691at2"/>
<dbReference type="STRING" id="1513793.SAMN06296036_110123"/>
<evidence type="ECO:0000313" key="5">
    <source>
        <dbReference type="EMBL" id="SMF34035.1"/>
    </source>
</evidence>
<keyword evidence="1 3" id="KW-0479">Metal-binding</keyword>
<keyword evidence="2" id="KW-0378">Hydrolase</keyword>
<dbReference type="AlphaFoldDB" id="A0A1Y6BXG9"/>
<feature type="binding site" evidence="3">
    <location>
        <position position="180"/>
    </location>
    <ligand>
        <name>Mn(2+)</name>
        <dbReference type="ChEBI" id="CHEBI:29035"/>
        <label>1</label>
    </ligand>
</feature>
<keyword evidence="6" id="KW-1185">Reference proteome</keyword>